<keyword evidence="2 9" id="KW-0813">Transport</keyword>
<keyword evidence="5" id="KW-0547">Nucleotide-binding</keyword>
<dbReference type="PANTHER" id="PTHR30151:SF0">
    <property type="entry name" value="ABC TRANSPORTER PERMEASE PROTEIN MJ0413-RELATED"/>
    <property type="match status" value="1"/>
</dbReference>
<dbReference type="KEGG" id="ssun:H9Q77_05205"/>
<accession>A0A7G9FY71</accession>
<keyword evidence="13" id="KW-1185">Reference proteome</keyword>
<dbReference type="GO" id="GO:0055085">
    <property type="term" value="P:transmembrane transport"/>
    <property type="evidence" value="ECO:0007669"/>
    <property type="project" value="InterPro"/>
</dbReference>
<dbReference type="Gene3D" id="3.40.50.300">
    <property type="entry name" value="P-loop containing nucleotide triphosphate hydrolases"/>
    <property type="match status" value="1"/>
</dbReference>
<sequence>MMQNKDKKYIKKFMILLFWLGVWQITAVCVDNFLLVVTPLQALRAIIVLAGQVEFWRSALGSLWRIAAGFLLGAVLGLLLAAVSYRYRLAEEILRPFMVFCKAVPVAVFAVLLLIWWGASPLAVAVCFFVVFPNIYLNTLEGLKSADAELIETAEVFRLPFATRFFYIYRPALKPFLLSAFQLSLGMSWKSGVAAEVIGTPLHSIGGALYLAKIYLDTADLFAWTAVIIVLSVLFEKIVFGCVEYFFRWEPACKRPAMPQKNVSRERRTLCVADFGKCYHDRWIFRHVEQEFHGGEPYFLDTPSGSGKTTFFRCLCGLERPEEGEVSGIDAFSVQFQEDRLCEEYSAVKNLEMVMGDAKEARKALTWLLPEEALGQPCHELSGGMKRRVSLVRAMEAGAQCVLLDEPFTGLDEENREKAYEYIRTHANGRIIMIATHIRPWENMPEDVQKGEGLWERTRKTQE</sequence>
<dbReference type="Gene3D" id="1.10.3720.10">
    <property type="entry name" value="MetI-like"/>
    <property type="match status" value="1"/>
</dbReference>
<keyword evidence="3" id="KW-1003">Cell membrane</keyword>
<reference evidence="12 13" key="1">
    <citation type="submission" date="2020-08" db="EMBL/GenBank/DDBJ databases">
        <authorList>
            <person name="Liu C."/>
            <person name="Sun Q."/>
        </authorList>
    </citation>
    <scope>NUCLEOTIDE SEQUENCE [LARGE SCALE GENOMIC DNA]</scope>
    <source>
        <strain evidence="12 13">NSJ-8</strain>
    </source>
</reference>
<dbReference type="InterPro" id="IPR000515">
    <property type="entry name" value="MetI-like"/>
</dbReference>
<feature type="domain" description="ABC transporter" evidence="10">
    <location>
        <begin position="270"/>
        <end position="460"/>
    </location>
</feature>
<evidence type="ECO:0000256" key="3">
    <source>
        <dbReference type="ARBA" id="ARBA00022475"/>
    </source>
</evidence>
<feature type="transmembrane region" description="Helical" evidence="9">
    <location>
        <begin position="222"/>
        <end position="247"/>
    </location>
</feature>
<dbReference type="RefSeq" id="WP_249326730.1">
    <property type="nucleotide sequence ID" value="NZ_CP060633.1"/>
</dbReference>
<dbReference type="PROSITE" id="PS50893">
    <property type="entry name" value="ABC_TRANSPORTER_2"/>
    <property type="match status" value="1"/>
</dbReference>
<feature type="transmembrane region" description="Helical" evidence="9">
    <location>
        <begin position="63"/>
        <end position="85"/>
    </location>
</feature>
<dbReference type="SUPFAM" id="SSF161098">
    <property type="entry name" value="MetI-like"/>
    <property type="match status" value="1"/>
</dbReference>
<dbReference type="SMART" id="SM00382">
    <property type="entry name" value="AAA"/>
    <property type="match status" value="1"/>
</dbReference>
<dbReference type="PROSITE" id="PS00211">
    <property type="entry name" value="ABC_TRANSPORTER_1"/>
    <property type="match status" value="1"/>
</dbReference>
<dbReference type="InterPro" id="IPR035906">
    <property type="entry name" value="MetI-like_sf"/>
</dbReference>
<name>A0A7G9FY71_9FIRM</name>
<feature type="domain" description="ABC transmembrane type-1" evidence="11">
    <location>
        <begin position="55"/>
        <end position="240"/>
    </location>
</feature>
<dbReference type="Proteomes" id="UP000515981">
    <property type="component" value="Chromosome"/>
</dbReference>
<dbReference type="Pfam" id="PF00005">
    <property type="entry name" value="ABC_tran"/>
    <property type="match status" value="1"/>
</dbReference>
<dbReference type="GO" id="GO:0016887">
    <property type="term" value="F:ATP hydrolysis activity"/>
    <property type="evidence" value="ECO:0007669"/>
    <property type="project" value="InterPro"/>
</dbReference>
<feature type="transmembrane region" description="Helical" evidence="9">
    <location>
        <begin position="97"/>
        <end position="116"/>
    </location>
</feature>
<gene>
    <name evidence="12" type="ORF">H9Q77_05205</name>
</gene>
<keyword evidence="4 9" id="KW-0812">Transmembrane</keyword>
<proteinExistence type="inferred from homology"/>
<comment type="similarity">
    <text evidence="9">Belongs to the binding-protein-dependent transport system permease family.</text>
</comment>
<dbReference type="AlphaFoldDB" id="A0A7G9FY71"/>
<evidence type="ECO:0000256" key="8">
    <source>
        <dbReference type="ARBA" id="ARBA00023136"/>
    </source>
</evidence>
<dbReference type="Pfam" id="PF00528">
    <property type="entry name" value="BPD_transp_1"/>
    <property type="match status" value="1"/>
</dbReference>
<keyword evidence="7 9" id="KW-1133">Transmembrane helix</keyword>
<dbReference type="InterPro" id="IPR017871">
    <property type="entry name" value="ABC_transporter-like_CS"/>
</dbReference>
<dbReference type="PANTHER" id="PTHR30151">
    <property type="entry name" value="ALKANE SULFONATE ABC TRANSPORTER-RELATED, MEMBRANE SUBUNIT"/>
    <property type="match status" value="1"/>
</dbReference>
<keyword evidence="8 9" id="KW-0472">Membrane</keyword>
<evidence type="ECO:0000256" key="2">
    <source>
        <dbReference type="ARBA" id="ARBA00022448"/>
    </source>
</evidence>
<dbReference type="InterPro" id="IPR003439">
    <property type="entry name" value="ABC_transporter-like_ATP-bd"/>
</dbReference>
<dbReference type="PROSITE" id="PS50928">
    <property type="entry name" value="ABC_TM1"/>
    <property type="match status" value="1"/>
</dbReference>
<dbReference type="GO" id="GO:0005886">
    <property type="term" value="C:plasma membrane"/>
    <property type="evidence" value="ECO:0007669"/>
    <property type="project" value="UniProtKB-SubCell"/>
</dbReference>
<evidence type="ECO:0000259" key="10">
    <source>
        <dbReference type="PROSITE" id="PS50893"/>
    </source>
</evidence>
<evidence type="ECO:0000256" key="1">
    <source>
        <dbReference type="ARBA" id="ARBA00004651"/>
    </source>
</evidence>
<dbReference type="CDD" id="cd06261">
    <property type="entry name" value="TM_PBP2"/>
    <property type="match status" value="1"/>
</dbReference>
<dbReference type="GO" id="GO:0005524">
    <property type="term" value="F:ATP binding"/>
    <property type="evidence" value="ECO:0007669"/>
    <property type="project" value="UniProtKB-KW"/>
</dbReference>
<evidence type="ECO:0000256" key="5">
    <source>
        <dbReference type="ARBA" id="ARBA00022741"/>
    </source>
</evidence>
<comment type="subcellular location">
    <subcellularLocation>
        <location evidence="1 9">Cell membrane</location>
        <topology evidence="1 9">Multi-pass membrane protein</topology>
    </subcellularLocation>
</comment>
<evidence type="ECO:0000256" key="4">
    <source>
        <dbReference type="ARBA" id="ARBA00022692"/>
    </source>
</evidence>
<evidence type="ECO:0000256" key="7">
    <source>
        <dbReference type="ARBA" id="ARBA00022989"/>
    </source>
</evidence>
<evidence type="ECO:0000313" key="13">
    <source>
        <dbReference type="Proteomes" id="UP000515981"/>
    </source>
</evidence>
<dbReference type="SUPFAM" id="SSF52540">
    <property type="entry name" value="P-loop containing nucleoside triphosphate hydrolases"/>
    <property type="match status" value="1"/>
</dbReference>
<protein>
    <submittedName>
        <fullName evidence="12">ABC transporter permease subunit</fullName>
    </submittedName>
</protein>
<evidence type="ECO:0000256" key="9">
    <source>
        <dbReference type="RuleBase" id="RU363032"/>
    </source>
</evidence>
<evidence type="ECO:0000256" key="6">
    <source>
        <dbReference type="ARBA" id="ARBA00022840"/>
    </source>
</evidence>
<keyword evidence="6" id="KW-0067">ATP-binding</keyword>
<organism evidence="12 13">
    <name type="scientific">Simiaoa sunii</name>
    <dbReference type="NCBI Taxonomy" id="2763672"/>
    <lineage>
        <taxon>Bacteria</taxon>
        <taxon>Bacillati</taxon>
        <taxon>Bacillota</taxon>
        <taxon>Clostridia</taxon>
        <taxon>Lachnospirales</taxon>
        <taxon>Lachnospiraceae</taxon>
        <taxon>Simiaoa</taxon>
    </lineage>
</organism>
<dbReference type="InterPro" id="IPR027417">
    <property type="entry name" value="P-loop_NTPase"/>
</dbReference>
<dbReference type="InterPro" id="IPR003593">
    <property type="entry name" value="AAA+_ATPase"/>
</dbReference>
<dbReference type="EMBL" id="CP060633">
    <property type="protein sequence ID" value="QNM03503.1"/>
    <property type="molecule type" value="Genomic_DNA"/>
</dbReference>
<evidence type="ECO:0000313" key="12">
    <source>
        <dbReference type="EMBL" id="QNM03503.1"/>
    </source>
</evidence>
<evidence type="ECO:0000259" key="11">
    <source>
        <dbReference type="PROSITE" id="PS50928"/>
    </source>
</evidence>